<dbReference type="Pfam" id="PF00196">
    <property type="entry name" value="GerE"/>
    <property type="match status" value="1"/>
</dbReference>
<proteinExistence type="predicted"/>
<dbReference type="PANTHER" id="PTHR44688:SF16">
    <property type="entry name" value="DNA-BINDING TRANSCRIPTIONAL ACTIVATOR DEVR_DOSR"/>
    <property type="match status" value="1"/>
</dbReference>
<sequence length="876" mass="89984">MDAGRTRGPAAAEAEPRHDPMVAGLPGAVALLTAHRADPHAGLAAAVVGPGGSGKSALVAAMVRSARRRGLTTRRIRSGDSVPFPSDEDSLLLVDDAHALEAATLAELTDVADDPDARLVVTARPWPCPRALSTLWLTLGRARAPVSLDPLDVVGVGERASVLLGARCPPALAATLARLSGGSPAVVDRLVAQMRDTGPRVVSAAAERGSSEVPPGVLDLLRHEVQGLDDGPRRLLLALAVGAPRVPAALADVLEVDRTTLDDHLEHARASGLLLPAADAPAELGAVAERVAPLARRTLVRLCAADERLGLERRIAEQALARGASVLAPARRLLGAGLRGGDLPRVFAAAGDEALASAPQLAGALYVDAVAAGAAPESVVLRRAEAAALAGDLDTALRLADPLTSPAAGTDYPRAVAVVATVMAHRGMGRRAAAMLAEVPGLGDLAVPGLVGGGEPARARELHDRHDDGAHASTTVRSAVALAAEGLLASLGQGPGAAPAALSDLARAASLVEPLGGGILLPDSPAALAALVALHAGDLELADSVLRRACETAPGGPALVPRHRLLRAWVAMLRGDVAAVREHVTAAGRGRVALEPRDELAAAAIEVGTARRSGDSAALRAAWGRAREALVRHPVDLYVLLPLGELVVGAARLREQAAVRSAWEAAENLLESLGDPPLWRATTSWYGLAAAITAEDVGGAGRHLDTLTGLAERLPLAAALAPAARVWVAALSGEVDPVVVETAARGLHRLGWTWDGARLAGEAAIRTRDRRAMATLLACARSLADTGRPATDGTGPEPSGIPTSGLAGDGGEVVLSEREREVARLVLAGLTHKQIGTRLYISAKTVEHHVARIRQRLGSTSRGELFAQLRELVGEP</sequence>
<dbReference type="InterPro" id="IPR036388">
    <property type="entry name" value="WH-like_DNA-bd_sf"/>
</dbReference>
<keyword evidence="3" id="KW-0804">Transcription</keyword>
<feature type="region of interest" description="Disordered" evidence="4">
    <location>
        <begin position="785"/>
        <end position="810"/>
    </location>
</feature>
<feature type="domain" description="HTH luxR-type" evidence="5">
    <location>
        <begin position="808"/>
        <end position="873"/>
    </location>
</feature>
<reference evidence="7" key="1">
    <citation type="journal article" date="2019" name="Int. J. Syst. Evol. Microbiol.">
        <title>The Global Catalogue of Microorganisms (GCM) 10K type strain sequencing project: providing services to taxonomists for standard genome sequencing and annotation.</title>
        <authorList>
            <consortium name="The Broad Institute Genomics Platform"/>
            <consortium name="The Broad Institute Genome Sequencing Center for Infectious Disease"/>
            <person name="Wu L."/>
            <person name="Ma J."/>
        </authorList>
    </citation>
    <scope>NUCLEOTIDE SEQUENCE [LARGE SCALE GENOMIC DNA]</scope>
    <source>
        <strain evidence="7">CGMCC 4.7093</strain>
    </source>
</reference>
<evidence type="ECO:0000256" key="4">
    <source>
        <dbReference type="SAM" id="MobiDB-lite"/>
    </source>
</evidence>
<keyword evidence="2" id="KW-0238">DNA-binding</keyword>
<dbReference type="InterPro" id="IPR027417">
    <property type="entry name" value="P-loop_NTPase"/>
</dbReference>
<dbReference type="PROSITE" id="PS50043">
    <property type="entry name" value="HTH_LUXR_2"/>
    <property type="match status" value="1"/>
</dbReference>
<evidence type="ECO:0000313" key="7">
    <source>
        <dbReference type="Proteomes" id="UP001595947"/>
    </source>
</evidence>
<evidence type="ECO:0000256" key="1">
    <source>
        <dbReference type="ARBA" id="ARBA00023015"/>
    </source>
</evidence>
<name>A0ABV9YXJ8_9PSEU</name>
<dbReference type="InterPro" id="IPR000792">
    <property type="entry name" value="Tscrpt_reg_LuxR_C"/>
</dbReference>
<dbReference type="Proteomes" id="UP001595947">
    <property type="component" value="Unassembled WGS sequence"/>
</dbReference>
<dbReference type="CDD" id="cd06170">
    <property type="entry name" value="LuxR_C_like"/>
    <property type="match status" value="1"/>
</dbReference>
<comment type="caution">
    <text evidence="6">The sequence shown here is derived from an EMBL/GenBank/DDBJ whole genome shotgun (WGS) entry which is preliminary data.</text>
</comment>
<keyword evidence="1" id="KW-0805">Transcription regulation</keyword>
<dbReference type="PANTHER" id="PTHR44688">
    <property type="entry name" value="DNA-BINDING TRANSCRIPTIONAL ACTIVATOR DEVR_DOSR"/>
    <property type="match status" value="1"/>
</dbReference>
<evidence type="ECO:0000259" key="5">
    <source>
        <dbReference type="PROSITE" id="PS50043"/>
    </source>
</evidence>
<gene>
    <name evidence="6" type="ORF">ACFPBZ_24105</name>
</gene>
<feature type="region of interest" description="Disordered" evidence="4">
    <location>
        <begin position="1"/>
        <end position="21"/>
    </location>
</feature>
<protein>
    <submittedName>
        <fullName evidence="6">LuxR C-terminal-related transcriptional regulator</fullName>
    </submittedName>
</protein>
<accession>A0ABV9YXJ8</accession>
<dbReference type="SUPFAM" id="SSF52540">
    <property type="entry name" value="P-loop containing nucleoside triphosphate hydrolases"/>
    <property type="match status" value="1"/>
</dbReference>
<dbReference type="Gene3D" id="1.10.10.10">
    <property type="entry name" value="Winged helix-like DNA-binding domain superfamily/Winged helix DNA-binding domain"/>
    <property type="match status" value="1"/>
</dbReference>
<dbReference type="SUPFAM" id="SSF46894">
    <property type="entry name" value="C-terminal effector domain of the bipartite response regulators"/>
    <property type="match status" value="1"/>
</dbReference>
<dbReference type="PRINTS" id="PR00038">
    <property type="entry name" value="HTHLUXR"/>
</dbReference>
<dbReference type="RefSeq" id="WP_378038655.1">
    <property type="nucleotide sequence ID" value="NZ_JBHSIV010000034.1"/>
</dbReference>
<dbReference type="EMBL" id="JBHSIV010000034">
    <property type="protein sequence ID" value="MFC5065321.1"/>
    <property type="molecule type" value="Genomic_DNA"/>
</dbReference>
<dbReference type="SMART" id="SM00421">
    <property type="entry name" value="HTH_LUXR"/>
    <property type="match status" value="1"/>
</dbReference>
<organism evidence="6 7">
    <name type="scientific">Actinomycetospora atypica</name>
    <dbReference type="NCBI Taxonomy" id="1290095"/>
    <lineage>
        <taxon>Bacteria</taxon>
        <taxon>Bacillati</taxon>
        <taxon>Actinomycetota</taxon>
        <taxon>Actinomycetes</taxon>
        <taxon>Pseudonocardiales</taxon>
        <taxon>Pseudonocardiaceae</taxon>
        <taxon>Actinomycetospora</taxon>
    </lineage>
</organism>
<evidence type="ECO:0000256" key="3">
    <source>
        <dbReference type="ARBA" id="ARBA00023163"/>
    </source>
</evidence>
<evidence type="ECO:0000256" key="2">
    <source>
        <dbReference type="ARBA" id="ARBA00023125"/>
    </source>
</evidence>
<evidence type="ECO:0000313" key="6">
    <source>
        <dbReference type="EMBL" id="MFC5065321.1"/>
    </source>
</evidence>
<keyword evidence="7" id="KW-1185">Reference proteome</keyword>
<dbReference type="InterPro" id="IPR016032">
    <property type="entry name" value="Sig_transdc_resp-reg_C-effctor"/>
</dbReference>